<evidence type="ECO:0000313" key="4">
    <source>
        <dbReference type="Proteomes" id="UP000253606"/>
    </source>
</evidence>
<name>A0A2Z5G288_9BACT</name>
<dbReference type="AlphaFoldDB" id="A0A2Z5G288"/>
<organism evidence="3 4">
    <name type="scientific">Acidisarcina polymorpha</name>
    <dbReference type="NCBI Taxonomy" id="2211140"/>
    <lineage>
        <taxon>Bacteria</taxon>
        <taxon>Pseudomonadati</taxon>
        <taxon>Acidobacteriota</taxon>
        <taxon>Terriglobia</taxon>
        <taxon>Terriglobales</taxon>
        <taxon>Acidobacteriaceae</taxon>
        <taxon>Acidisarcina</taxon>
    </lineage>
</organism>
<evidence type="ECO:0000313" key="3">
    <source>
        <dbReference type="EMBL" id="AXC13202.1"/>
    </source>
</evidence>
<keyword evidence="2" id="KW-0472">Membrane</keyword>
<keyword evidence="2" id="KW-1133">Transmembrane helix</keyword>
<sequence length="51" mass="5200">MLKAVEFGLLAVSLLVILGLIVVGPGAYSQSGEGGDLEIDSDPRAIKSTKA</sequence>
<feature type="transmembrane region" description="Helical" evidence="2">
    <location>
        <begin position="7"/>
        <end position="28"/>
    </location>
</feature>
<evidence type="ECO:0000256" key="1">
    <source>
        <dbReference type="SAM" id="MobiDB-lite"/>
    </source>
</evidence>
<reference evidence="3 4" key="1">
    <citation type="journal article" date="2018" name="Front. Microbiol.">
        <title>Hydrolytic Capabilities as a Key to Environmental Success: Chitinolytic and Cellulolytic Acidobacteria From Acidic Sub-arctic Soils and Boreal Peatlands.</title>
        <authorList>
            <person name="Belova S.E."/>
            <person name="Ravin N.V."/>
            <person name="Pankratov T.A."/>
            <person name="Rakitin A.L."/>
            <person name="Ivanova A.A."/>
            <person name="Beletsky A.V."/>
            <person name="Mardanov A.V."/>
            <person name="Sinninghe Damste J.S."/>
            <person name="Dedysh S.N."/>
        </authorList>
    </citation>
    <scope>NUCLEOTIDE SEQUENCE [LARGE SCALE GENOMIC DNA]</scope>
    <source>
        <strain evidence="3 4">SBC82</strain>
    </source>
</reference>
<dbReference type="KEGG" id="abas:ACPOL_3923"/>
<keyword evidence="4" id="KW-1185">Reference proteome</keyword>
<feature type="region of interest" description="Disordered" evidence="1">
    <location>
        <begin position="28"/>
        <end position="51"/>
    </location>
</feature>
<dbReference type="RefSeq" id="WP_161557424.1">
    <property type="nucleotide sequence ID" value="NZ_CP030840.1"/>
</dbReference>
<dbReference type="Proteomes" id="UP000253606">
    <property type="component" value="Chromosome"/>
</dbReference>
<proteinExistence type="predicted"/>
<protein>
    <submittedName>
        <fullName evidence="3">Uncharacterized protein</fullName>
    </submittedName>
</protein>
<dbReference type="EMBL" id="CP030840">
    <property type="protein sequence ID" value="AXC13202.1"/>
    <property type="molecule type" value="Genomic_DNA"/>
</dbReference>
<gene>
    <name evidence="3" type="ORF">ACPOL_3923</name>
</gene>
<accession>A0A2Z5G288</accession>
<keyword evidence="2" id="KW-0812">Transmembrane</keyword>
<evidence type="ECO:0000256" key="2">
    <source>
        <dbReference type="SAM" id="Phobius"/>
    </source>
</evidence>